<feature type="signal peptide" evidence="1">
    <location>
        <begin position="1"/>
        <end position="26"/>
    </location>
</feature>
<reference evidence="2 3" key="1">
    <citation type="submission" date="2016-10" db="EMBL/GenBank/DDBJ databases">
        <authorList>
            <person name="de Groot N.N."/>
        </authorList>
    </citation>
    <scope>NUCLEOTIDE SEQUENCE [LARGE SCALE GENOMIC DNA]</scope>
    <source>
        <strain evidence="2 3">DSM 25294</strain>
    </source>
</reference>
<accession>A0A1G8ULY9</accession>
<evidence type="ECO:0000313" key="2">
    <source>
        <dbReference type="EMBL" id="SDJ54010.1"/>
    </source>
</evidence>
<organism evidence="2 3">
    <name type="scientific">Aliiruegeria lutimaris</name>
    <dbReference type="NCBI Taxonomy" id="571298"/>
    <lineage>
        <taxon>Bacteria</taxon>
        <taxon>Pseudomonadati</taxon>
        <taxon>Pseudomonadota</taxon>
        <taxon>Alphaproteobacteria</taxon>
        <taxon>Rhodobacterales</taxon>
        <taxon>Roseobacteraceae</taxon>
        <taxon>Aliiruegeria</taxon>
    </lineage>
</organism>
<sequence>MAERQCVARLAGAATAAFLLATQAVAQSQWEFTVSPYAWLAGLEGDLGTLPGLPSEKVSLSFGDIVEDLDYGLFLFASARNGPWVLFFDGSAVQTTSSESVGGPIVDSIEVESRTSNLALAAGRTVAGNNVSNLDVYIGARAWWLENEITVKTQTATGLGKIKKSSDASWVDPLIGIAGQYAASDRWNLFGSAEIGGIGLGADLEWGLMAGATYEVNERFGLTFAWRYLAVDYEEDGIVFDVTQSGPLLGATFRF</sequence>
<keyword evidence="1" id="KW-0732">Signal</keyword>
<dbReference type="EMBL" id="FNEK01000019">
    <property type="protein sequence ID" value="SDJ54010.1"/>
    <property type="molecule type" value="Genomic_DNA"/>
</dbReference>
<evidence type="ECO:0008006" key="4">
    <source>
        <dbReference type="Google" id="ProtNLM"/>
    </source>
</evidence>
<dbReference type="InterPro" id="IPR011250">
    <property type="entry name" value="OMP/PagP_B-barrel"/>
</dbReference>
<keyword evidence="3" id="KW-1185">Reference proteome</keyword>
<dbReference type="STRING" id="571298.SAMN04488026_101936"/>
<dbReference type="OrthoDB" id="6555107at2"/>
<evidence type="ECO:0000256" key="1">
    <source>
        <dbReference type="SAM" id="SignalP"/>
    </source>
</evidence>
<dbReference type="RefSeq" id="WP_139188361.1">
    <property type="nucleotide sequence ID" value="NZ_FNEK01000019.1"/>
</dbReference>
<gene>
    <name evidence="2" type="ORF">SAMN04488026_101936</name>
</gene>
<name>A0A1G8ULY9_9RHOB</name>
<feature type="chain" id="PRO_5011649685" description="Outer membrane protein beta-barrel domain-containing protein" evidence="1">
    <location>
        <begin position="27"/>
        <end position="255"/>
    </location>
</feature>
<protein>
    <recommendedName>
        <fullName evidence="4">Outer membrane protein beta-barrel domain-containing protein</fullName>
    </recommendedName>
</protein>
<dbReference type="Proteomes" id="UP000199382">
    <property type="component" value="Unassembled WGS sequence"/>
</dbReference>
<dbReference type="AlphaFoldDB" id="A0A1G8ULY9"/>
<dbReference type="Gene3D" id="2.40.160.20">
    <property type="match status" value="1"/>
</dbReference>
<dbReference type="SUPFAM" id="SSF56925">
    <property type="entry name" value="OMPA-like"/>
    <property type="match status" value="1"/>
</dbReference>
<proteinExistence type="predicted"/>
<evidence type="ECO:0000313" key="3">
    <source>
        <dbReference type="Proteomes" id="UP000199382"/>
    </source>
</evidence>